<protein>
    <submittedName>
        <fullName evidence="2">Uncharacterized protein</fullName>
    </submittedName>
</protein>
<gene>
    <name evidence="2" type="ORF">CDL12_05353</name>
</gene>
<organism evidence="2 3">
    <name type="scientific">Handroanthus impetiginosus</name>
    <dbReference type="NCBI Taxonomy" id="429701"/>
    <lineage>
        <taxon>Eukaryota</taxon>
        <taxon>Viridiplantae</taxon>
        <taxon>Streptophyta</taxon>
        <taxon>Embryophyta</taxon>
        <taxon>Tracheophyta</taxon>
        <taxon>Spermatophyta</taxon>
        <taxon>Magnoliopsida</taxon>
        <taxon>eudicotyledons</taxon>
        <taxon>Gunneridae</taxon>
        <taxon>Pentapetalae</taxon>
        <taxon>asterids</taxon>
        <taxon>lamiids</taxon>
        <taxon>Lamiales</taxon>
        <taxon>Bignoniaceae</taxon>
        <taxon>Crescentiina</taxon>
        <taxon>Tabebuia alliance</taxon>
        <taxon>Handroanthus</taxon>
    </lineage>
</organism>
<evidence type="ECO:0000256" key="1">
    <source>
        <dbReference type="SAM" id="Phobius"/>
    </source>
</evidence>
<keyword evidence="1" id="KW-0472">Membrane</keyword>
<name>A0A2G9HX86_9LAMI</name>
<sequence>MGFSNKEMFLLLFRVGASSLTRSTLRGNQCCFCQPTLLFTVLCFSFLPFPICFCSLLTKATFISSTTRANRRVPTV</sequence>
<reference evidence="3" key="1">
    <citation type="journal article" date="2018" name="Gigascience">
        <title>Genome assembly of the Pink Ipe (Handroanthus impetiginosus, Bignoniaceae), a highly valued, ecologically keystone Neotropical timber forest tree.</title>
        <authorList>
            <person name="Silva-Junior O.B."/>
            <person name="Grattapaglia D."/>
            <person name="Novaes E."/>
            <person name="Collevatti R.G."/>
        </authorList>
    </citation>
    <scope>NUCLEOTIDE SEQUENCE [LARGE SCALE GENOMIC DNA]</scope>
    <source>
        <strain evidence="3">cv. UFG-1</strain>
    </source>
</reference>
<evidence type="ECO:0000313" key="2">
    <source>
        <dbReference type="EMBL" id="PIN21940.1"/>
    </source>
</evidence>
<dbReference type="EMBL" id="NKXS01000858">
    <property type="protein sequence ID" value="PIN21940.1"/>
    <property type="molecule type" value="Genomic_DNA"/>
</dbReference>
<comment type="caution">
    <text evidence="2">The sequence shown here is derived from an EMBL/GenBank/DDBJ whole genome shotgun (WGS) entry which is preliminary data.</text>
</comment>
<proteinExistence type="predicted"/>
<keyword evidence="3" id="KW-1185">Reference proteome</keyword>
<accession>A0A2G9HX86</accession>
<dbReference type="Proteomes" id="UP000231279">
    <property type="component" value="Unassembled WGS sequence"/>
</dbReference>
<dbReference type="AlphaFoldDB" id="A0A2G9HX86"/>
<keyword evidence="1" id="KW-0812">Transmembrane</keyword>
<keyword evidence="1" id="KW-1133">Transmembrane helix</keyword>
<evidence type="ECO:0000313" key="3">
    <source>
        <dbReference type="Proteomes" id="UP000231279"/>
    </source>
</evidence>
<feature type="transmembrane region" description="Helical" evidence="1">
    <location>
        <begin position="37"/>
        <end position="58"/>
    </location>
</feature>